<name>A0ABM8I896_9BACE</name>
<dbReference type="EMBL" id="AP028055">
    <property type="protein sequence ID" value="BEG98309.1"/>
    <property type="molecule type" value="Genomic_DNA"/>
</dbReference>
<feature type="transmembrane region" description="Helical" evidence="1">
    <location>
        <begin position="56"/>
        <end position="77"/>
    </location>
</feature>
<organism evidence="2 3">
    <name type="scientific">Bacteroides sedimenti</name>
    <dbReference type="NCBI Taxonomy" id="2136147"/>
    <lineage>
        <taxon>Bacteria</taxon>
        <taxon>Pseudomonadati</taxon>
        <taxon>Bacteroidota</taxon>
        <taxon>Bacteroidia</taxon>
        <taxon>Bacteroidales</taxon>
        <taxon>Bacteroidaceae</taxon>
        <taxon>Bacteroides</taxon>
    </lineage>
</organism>
<proteinExistence type="predicted"/>
<evidence type="ECO:0000256" key="1">
    <source>
        <dbReference type="SAM" id="Phobius"/>
    </source>
</evidence>
<evidence type="ECO:0000313" key="3">
    <source>
        <dbReference type="Proteomes" id="UP001496674"/>
    </source>
</evidence>
<keyword evidence="1" id="KW-1133">Transmembrane helix</keyword>
<keyword evidence="3" id="KW-1185">Reference proteome</keyword>
<accession>A0ABM8I896</accession>
<reference evidence="2 3" key="1">
    <citation type="submission" date="2023-04" db="EMBL/GenBank/DDBJ databases">
        <title>Draft genome sequence of acteroides sedimenti strain YN3PY1.</title>
        <authorList>
            <person name="Yoshida N."/>
        </authorList>
    </citation>
    <scope>NUCLEOTIDE SEQUENCE [LARGE SCALE GENOMIC DNA]</scope>
    <source>
        <strain evidence="2 3">YN3PY1</strain>
    </source>
</reference>
<keyword evidence="1" id="KW-0472">Membrane</keyword>
<dbReference type="Proteomes" id="UP001496674">
    <property type="component" value="Chromosome"/>
</dbReference>
<gene>
    <name evidence="2" type="ORF">BSYN_05740</name>
</gene>
<sequence>MKITPYTSTEQKITLEEIIQKRIETKQNIILQKEKISEISSDIFTPIIHATSGKSFLNHFTTGINVVNGIFLGFKLITKFRKFFHKK</sequence>
<evidence type="ECO:0000313" key="2">
    <source>
        <dbReference type="EMBL" id="BEG98309.1"/>
    </source>
</evidence>
<protein>
    <submittedName>
        <fullName evidence="2">Uncharacterized protein</fullName>
    </submittedName>
</protein>
<dbReference type="RefSeq" id="WP_353333126.1">
    <property type="nucleotide sequence ID" value="NZ_AP028055.1"/>
</dbReference>
<keyword evidence="1" id="KW-0812">Transmembrane</keyword>